<dbReference type="EMBL" id="AEJF01000214">
    <property type="protein sequence ID" value="KLU21523.1"/>
    <property type="molecule type" value="Genomic_DNA"/>
</dbReference>
<keyword evidence="1" id="KW-1133">Transmembrane helix</keyword>
<evidence type="ECO:0000313" key="5">
    <source>
        <dbReference type="Proteomes" id="UP000035963"/>
    </source>
</evidence>
<gene>
    <name evidence="4" type="ORF">EOS_35770</name>
</gene>
<dbReference type="InterPro" id="IPR012843">
    <property type="entry name" value="YscD"/>
</dbReference>
<evidence type="ECO:0000259" key="2">
    <source>
        <dbReference type="Pfam" id="PF21934"/>
    </source>
</evidence>
<evidence type="ECO:0000256" key="1">
    <source>
        <dbReference type="SAM" id="Phobius"/>
    </source>
</evidence>
<name>A0A0J1FP49_9BURK</name>
<dbReference type="RefSeq" id="WP_047896937.1">
    <property type="nucleotide sequence ID" value="NZ_AEJF01000214.1"/>
</dbReference>
<dbReference type="NCBIfam" id="TIGR02500">
    <property type="entry name" value="type_III_yscD"/>
    <property type="match status" value="1"/>
</dbReference>
<dbReference type="Proteomes" id="UP000035963">
    <property type="component" value="Unassembled WGS sequence"/>
</dbReference>
<keyword evidence="5" id="KW-1185">Reference proteome</keyword>
<accession>A0A0J1FP49</accession>
<sequence>MELTYKLAVLSGPFSGQQIRLPPGETRIGGPDPDLAVTLENNGSATLVVDASGVRMITSAPCWIGGERAEPLDRVPLETVIDLAGVALVFSEAAAARRDFKVPVRKAARRRAWGALVVMSLATCALVAPALVWMLSSPPAPLADDRAWLAARAAELAMDGVTVKQDGRGIVDISGQCVSSVRLRDLRRTLRARGMVYRDGTVCQDELARNVAAVLTLNGYQDVAVTSGAQPGTIDITGRIEADERWRRVTVMLSTMPGLRNWVVRNNENEAVKALIGRLREANLVGHLSVERSRGVILVTGQLTAPEREVLDRVLDKFEQENRAAPRVLYQNIPLSGVQPGIFPAPIISFGGSGDLMFLELANGARLQVGSRLPSGYEISALDANGVDLVKDGQLIHFPLNL</sequence>
<proteinExistence type="predicted"/>
<feature type="domain" description="YscD-like Bon-like" evidence="2">
    <location>
        <begin position="271"/>
        <end position="330"/>
    </location>
</feature>
<dbReference type="PATRIC" id="fig|908627.4.peg.7999"/>
<evidence type="ECO:0000259" key="3">
    <source>
        <dbReference type="Pfam" id="PF21937"/>
    </source>
</evidence>
<keyword evidence="1" id="KW-0472">Membrane</keyword>
<protein>
    <submittedName>
        <fullName evidence="4">Uncharacterized protein</fullName>
    </submittedName>
</protein>
<comment type="caution">
    <text evidence="4">The sequence shown here is derived from an EMBL/GenBank/DDBJ whole genome shotgun (WGS) entry which is preliminary data.</text>
</comment>
<dbReference type="InterPro" id="IPR053946">
    <property type="entry name" value="YscD_ppl_3rd"/>
</dbReference>
<dbReference type="AlphaFoldDB" id="A0A0J1FP49"/>
<dbReference type="OrthoDB" id="7066518at2"/>
<dbReference type="Pfam" id="PF21934">
    <property type="entry name" value="Yop-YscD_ppl_3rd"/>
    <property type="match status" value="1"/>
</dbReference>
<dbReference type="Pfam" id="PF21937">
    <property type="entry name" value="Yop-YscD_ppl_2nd"/>
    <property type="match status" value="1"/>
</dbReference>
<evidence type="ECO:0000313" key="4">
    <source>
        <dbReference type="EMBL" id="KLU21523.1"/>
    </source>
</evidence>
<reference evidence="4 5" key="1">
    <citation type="journal article" date="2015" name="Genome Announc.">
        <title>Draft Genome Sequence of Burkholderia sp. Strain PML1(12), an Ectomycorrhizosphere-Inhabiting Bacterium with Effective Mineral-Weathering Ability.</title>
        <authorList>
            <person name="Uroz S."/>
            <person name="Oger P."/>
        </authorList>
    </citation>
    <scope>NUCLEOTIDE SEQUENCE [LARGE SCALE GENOMIC DNA]</scope>
    <source>
        <strain evidence="5">PML1(12)</strain>
    </source>
</reference>
<keyword evidence="1" id="KW-0812">Transmembrane</keyword>
<organism evidence="4 5">
    <name type="scientific">Caballeronia mineralivorans PML1(12)</name>
    <dbReference type="NCBI Taxonomy" id="908627"/>
    <lineage>
        <taxon>Bacteria</taxon>
        <taxon>Pseudomonadati</taxon>
        <taxon>Pseudomonadota</taxon>
        <taxon>Betaproteobacteria</taxon>
        <taxon>Burkholderiales</taxon>
        <taxon>Burkholderiaceae</taxon>
        <taxon>Caballeronia</taxon>
    </lineage>
</organism>
<feature type="transmembrane region" description="Helical" evidence="1">
    <location>
        <begin position="113"/>
        <end position="135"/>
    </location>
</feature>
<feature type="domain" description="YscD-like Bon-like" evidence="3">
    <location>
        <begin position="204"/>
        <end position="268"/>
    </location>
</feature>
<dbReference type="InterPro" id="IPR053947">
    <property type="entry name" value="YscD_ppl__2nd"/>
</dbReference>